<name>A0AB34QQD7_BACPU</name>
<dbReference type="AlphaFoldDB" id="A0AB34QQD7"/>
<protein>
    <recommendedName>
        <fullName evidence="3">DUF1934 domain-containing protein</fullName>
    </recommendedName>
</protein>
<organism evidence="1 2">
    <name type="scientific">Bacillus pumilus</name>
    <name type="common">Bacillus mesentericus</name>
    <dbReference type="NCBI Taxonomy" id="1408"/>
    <lineage>
        <taxon>Bacteria</taxon>
        <taxon>Bacillati</taxon>
        <taxon>Bacillota</taxon>
        <taxon>Bacilli</taxon>
        <taxon>Bacillales</taxon>
        <taxon>Bacillaceae</taxon>
        <taxon>Bacillus</taxon>
    </lineage>
</organism>
<dbReference type="EMBL" id="JXCL01000040">
    <property type="protein sequence ID" value="KIL12279.1"/>
    <property type="molecule type" value="Genomic_DNA"/>
</dbReference>
<dbReference type="RefSeq" id="WP_044141835.1">
    <property type="nucleotide sequence ID" value="NZ_JXCL01000040.1"/>
</dbReference>
<evidence type="ECO:0000313" key="2">
    <source>
        <dbReference type="Proteomes" id="UP000031978"/>
    </source>
</evidence>
<reference evidence="1 2" key="1">
    <citation type="submission" date="2014-12" db="EMBL/GenBank/DDBJ databases">
        <title>Draft Genome Sequences of Five Spore-Forming Food Isolates of Bacillus pumilus.</title>
        <authorList>
            <person name="de Jong A."/>
            <person name="van Heel A.J."/>
            <person name="Montalban-Lopez M."/>
            <person name="Krawczyk A.O."/>
            <person name="Berendsen E.M."/>
            <person name="Wells-Bennik M."/>
            <person name="Kuipers O.P."/>
        </authorList>
    </citation>
    <scope>NUCLEOTIDE SEQUENCE [LARGE SCALE GENOMIC DNA]</scope>
    <source>
        <strain evidence="1 2">B4127</strain>
    </source>
</reference>
<gene>
    <name evidence="1" type="ORF">B4127_1610</name>
</gene>
<evidence type="ECO:0008006" key="3">
    <source>
        <dbReference type="Google" id="ProtNLM"/>
    </source>
</evidence>
<proteinExistence type="predicted"/>
<sequence>MEKNFKFKKYGINIEMGMKLNKGEPEVHQLNELIQVDGKSFRVSRAYKTMANEFMHVKNDYVLTFELEEERLSLTPGDFKLKDDEGKEYPYYFANKDDESLLVDKKTNKVHFDVKVRDRYYLMYSPYFGEREIIVEIDSF</sequence>
<comment type="caution">
    <text evidence="1">The sequence shown here is derived from an EMBL/GenBank/DDBJ whole genome shotgun (WGS) entry which is preliminary data.</text>
</comment>
<accession>A0AB34QQD7</accession>
<evidence type="ECO:0000313" key="1">
    <source>
        <dbReference type="EMBL" id="KIL12279.1"/>
    </source>
</evidence>
<dbReference type="Proteomes" id="UP000031978">
    <property type="component" value="Unassembled WGS sequence"/>
</dbReference>